<protein>
    <submittedName>
        <fullName evidence="2">CoA-transferase family III domain-containing protein</fullName>
    </submittedName>
</protein>
<dbReference type="PANTHER" id="PTHR48229">
    <property type="entry name" value="CAIB/BAIF FAMILY ENZYME (AFU_ORTHOLOGUE AFUA_1G05360)-RELATED"/>
    <property type="match status" value="1"/>
</dbReference>
<accession>A0AAE0I3A2</accession>
<evidence type="ECO:0000313" key="3">
    <source>
        <dbReference type="Proteomes" id="UP001286456"/>
    </source>
</evidence>
<evidence type="ECO:0000256" key="1">
    <source>
        <dbReference type="ARBA" id="ARBA00008383"/>
    </source>
</evidence>
<evidence type="ECO:0000313" key="2">
    <source>
        <dbReference type="EMBL" id="KAK3317655.1"/>
    </source>
</evidence>
<dbReference type="Gene3D" id="3.40.50.10540">
    <property type="entry name" value="Crotonobetainyl-coa:carnitine coa-transferase, domain 1"/>
    <property type="match status" value="1"/>
</dbReference>
<organism evidence="2 3">
    <name type="scientific">Cercophora scortea</name>
    <dbReference type="NCBI Taxonomy" id="314031"/>
    <lineage>
        <taxon>Eukaryota</taxon>
        <taxon>Fungi</taxon>
        <taxon>Dikarya</taxon>
        <taxon>Ascomycota</taxon>
        <taxon>Pezizomycotina</taxon>
        <taxon>Sordariomycetes</taxon>
        <taxon>Sordariomycetidae</taxon>
        <taxon>Sordariales</taxon>
        <taxon>Lasiosphaeriaceae</taxon>
        <taxon>Cercophora</taxon>
    </lineage>
</organism>
<dbReference type="InterPro" id="IPR003673">
    <property type="entry name" value="CoA-Trfase_fam_III"/>
</dbReference>
<dbReference type="PANTHER" id="PTHR48229:SF1">
    <property type="entry name" value="ALPHA METHYLACYL-COA RACEMASE-RELATED"/>
    <property type="match status" value="1"/>
</dbReference>
<reference evidence="2" key="1">
    <citation type="journal article" date="2023" name="Mol. Phylogenet. Evol.">
        <title>Genome-scale phylogeny and comparative genomics of the fungal order Sordariales.</title>
        <authorList>
            <person name="Hensen N."/>
            <person name="Bonometti L."/>
            <person name="Westerberg I."/>
            <person name="Brannstrom I.O."/>
            <person name="Guillou S."/>
            <person name="Cros-Aarteil S."/>
            <person name="Calhoun S."/>
            <person name="Haridas S."/>
            <person name="Kuo A."/>
            <person name="Mondo S."/>
            <person name="Pangilinan J."/>
            <person name="Riley R."/>
            <person name="LaButti K."/>
            <person name="Andreopoulos B."/>
            <person name="Lipzen A."/>
            <person name="Chen C."/>
            <person name="Yan M."/>
            <person name="Daum C."/>
            <person name="Ng V."/>
            <person name="Clum A."/>
            <person name="Steindorff A."/>
            <person name="Ohm R.A."/>
            <person name="Martin F."/>
            <person name="Silar P."/>
            <person name="Natvig D.O."/>
            <person name="Lalanne C."/>
            <person name="Gautier V."/>
            <person name="Ament-Velasquez S.L."/>
            <person name="Kruys A."/>
            <person name="Hutchinson M.I."/>
            <person name="Powell A.J."/>
            <person name="Barry K."/>
            <person name="Miller A.N."/>
            <person name="Grigoriev I.V."/>
            <person name="Debuchy R."/>
            <person name="Gladieux P."/>
            <person name="Hiltunen Thoren M."/>
            <person name="Johannesson H."/>
        </authorList>
    </citation>
    <scope>NUCLEOTIDE SEQUENCE</scope>
    <source>
        <strain evidence="2">SMH4131-1</strain>
    </source>
</reference>
<name>A0AAE0I3A2_9PEZI</name>
<dbReference type="SUPFAM" id="SSF89796">
    <property type="entry name" value="CoA-transferase family III (CaiB/BaiF)"/>
    <property type="match status" value="2"/>
</dbReference>
<dbReference type="Pfam" id="PF02515">
    <property type="entry name" value="CoA_transf_3"/>
    <property type="match status" value="1"/>
</dbReference>
<reference evidence="2" key="2">
    <citation type="submission" date="2023-06" db="EMBL/GenBank/DDBJ databases">
        <authorList>
            <consortium name="Lawrence Berkeley National Laboratory"/>
            <person name="Haridas S."/>
            <person name="Hensen N."/>
            <person name="Bonometti L."/>
            <person name="Westerberg I."/>
            <person name="Brannstrom I.O."/>
            <person name="Guillou S."/>
            <person name="Cros-Aarteil S."/>
            <person name="Calhoun S."/>
            <person name="Kuo A."/>
            <person name="Mondo S."/>
            <person name="Pangilinan J."/>
            <person name="Riley R."/>
            <person name="Labutti K."/>
            <person name="Andreopoulos B."/>
            <person name="Lipzen A."/>
            <person name="Chen C."/>
            <person name="Yanf M."/>
            <person name="Daum C."/>
            <person name="Ng V."/>
            <person name="Clum A."/>
            <person name="Steindorff A."/>
            <person name="Ohm R."/>
            <person name="Martin F."/>
            <person name="Silar P."/>
            <person name="Natvig D."/>
            <person name="Lalanne C."/>
            <person name="Gautier V."/>
            <person name="Ament-Velasquez S.L."/>
            <person name="Kruys A."/>
            <person name="Hutchinson M.I."/>
            <person name="Powell A.J."/>
            <person name="Barry K."/>
            <person name="Miller A.N."/>
            <person name="Grigoriev I.V."/>
            <person name="Debuchy R."/>
            <person name="Gladieux P."/>
            <person name="Thoren M.H."/>
            <person name="Johannesson H."/>
        </authorList>
    </citation>
    <scope>NUCLEOTIDE SEQUENCE</scope>
    <source>
        <strain evidence="2">SMH4131-1</strain>
    </source>
</reference>
<dbReference type="InterPro" id="IPR023606">
    <property type="entry name" value="CoA-Trfase_III_dom_1_sf"/>
</dbReference>
<dbReference type="Proteomes" id="UP001286456">
    <property type="component" value="Unassembled WGS sequence"/>
</dbReference>
<proteinExistence type="inferred from homology"/>
<dbReference type="EMBL" id="JAUEPO010000007">
    <property type="protein sequence ID" value="KAK3317655.1"/>
    <property type="molecule type" value="Genomic_DNA"/>
</dbReference>
<sequence>MEPRITDVYGPGTYADRVFVPVPRDTARIFRLLASQTPGFTQDEALLSKVRFVGEDYLVLPGPIKSVSVAAALHAMAGVVGDEILSLRGRDNTNRQIIINTTHTAFFLGSVALGYLGGQTFSSLGQQQKLRPLLPDWEKGWHSTPLRKRGTGIYPTRTPGVWYSLHGSLDMPAMLSSIGIDADEPEITTQDLAAAHITKTTTKYSPEELEMHNLIHSFCGSICFTPAQWAASSMGKSLAAHPLINVQPQLEPHTILPTLPTPFPRFHPSDTRPLAGIKIIELSRVIAGPEIGAILASFGADVIRVSAPHLRDINAVQLTLNAGKRTVALDLRQPADHAYLHALLRDADVFIQGFRPGSLAKHGLDLPSLLSMAGRRGKGIVVVSESCYGPDGLYASRPGWQQIADCASGAAYVMGRGMDLPDGECVLPALPISDMSTGVVATVGTMLALRDRAVKGGSYAVDAALVAVNRYALSEEVGLYGRETVAACQKRFAWGEMRAAHHVLDLMGTVWRGWSGDAVLGGYLAEDSGWFQSWEGSAFRGLRLSVLRPVVRFVDGEGGGEESGVTPEWRSPSVPHGWERKEDVAFRDGIWSRSN</sequence>
<dbReference type="AlphaFoldDB" id="A0AAE0I3A2"/>
<dbReference type="GO" id="GO:0003824">
    <property type="term" value="F:catalytic activity"/>
    <property type="evidence" value="ECO:0007669"/>
    <property type="project" value="InterPro"/>
</dbReference>
<keyword evidence="3" id="KW-1185">Reference proteome</keyword>
<gene>
    <name evidence="2" type="ORF">B0T19DRAFT_451754</name>
</gene>
<dbReference type="InterPro" id="IPR052985">
    <property type="entry name" value="CoA-trans_III_biosynth/detox"/>
</dbReference>
<comment type="caution">
    <text evidence="2">The sequence shown here is derived from an EMBL/GenBank/DDBJ whole genome shotgun (WGS) entry which is preliminary data.</text>
</comment>
<comment type="similarity">
    <text evidence="1">Belongs to the CoA-transferase III family.</text>
</comment>